<dbReference type="InterPro" id="IPR002746">
    <property type="entry name" value="UPF0216"/>
</dbReference>
<sequence length="141" mass="15952">MLDKILELGLKEIFGSSPAEKVTLKDALQGKNRIKLNNGFYHELNLAEVKDFSSKVPLYLWSLVYLPIIILKLPEPGQFSLEGSEWDKKAVSLILNKEEGDKIILNTAEVEDLLRRYKTLIFITLSSNILFSANSELNEGI</sequence>
<reference evidence="1 2" key="1">
    <citation type="journal article" date="2015" name="Appl. Environ. Microbiol.">
        <title>Nanoarchaeota, Their Sulfolobales Host, and Nanoarchaeota Virus Distribution across Yellowstone National Park Hot Springs.</title>
        <authorList>
            <person name="Munson-McGee J.H."/>
            <person name="Field E.K."/>
            <person name="Bateson M."/>
            <person name="Rooney C."/>
            <person name="Stepanauskas R."/>
            <person name="Young M.J."/>
        </authorList>
    </citation>
    <scope>NUCLEOTIDE SEQUENCE [LARGE SCALE GENOMIC DNA]</scope>
    <source>
        <strain evidence="1">SCGC AC-742_N10</strain>
    </source>
</reference>
<organism evidence="1 2">
    <name type="scientific">Acidianus hospitalis</name>
    <dbReference type="NCBI Taxonomy" id="563177"/>
    <lineage>
        <taxon>Archaea</taxon>
        <taxon>Thermoproteota</taxon>
        <taxon>Thermoprotei</taxon>
        <taxon>Sulfolobales</taxon>
        <taxon>Sulfolobaceae</taxon>
        <taxon>Acidianus</taxon>
    </lineage>
</organism>
<evidence type="ECO:0000313" key="2">
    <source>
        <dbReference type="Proteomes" id="UP000245638"/>
    </source>
</evidence>
<evidence type="ECO:0000313" key="1">
    <source>
        <dbReference type="EMBL" id="PVU73966.1"/>
    </source>
</evidence>
<comment type="caution">
    <text evidence="1">The sequence shown here is derived from an EMBL/GenBank/DDBJ whole genome shotgun (WGS) entry which is preliminary data.</text>
</comment>
<protein>
    <submittedName>
        <fullName evidence="1">DUF61 domain-containing protein</fullName>
    </submittedName>
</protein>
<dbReference type="Proteomes" id="UP000245638">
    <property type="component" value="Unassembled WGS sequence"/>
</dbReference>
<dbReference type="OMA" id="LESNEYH"/>
<gene>
    <name evidence="1" type="ORF">DDW13_09440</name>
</gene>
<dbReference type="EMBL" id="QEFD01000236">
    <property type="protein sequence ID" value="PVU73966.1"/>
    <property type="molecule type" value="Genomic_DNA"/>
</dbReference>
<dbReference type="RefSeq" id="WP_013776187.1">
    <property type="nucleotide sequence ID" value="NC_015518.1"/>
</dbReference>
<name>A0A2T9X1K4_9CREN</name>
<dbReference type="AlphaFoldDB" id="A0A2T9X1K4"/>
<accession>A0A2T9X1K4</accession>
<proteinExistence type="predicted"/>
<dbReference type="Pfam" id="PF01886">
    <property type="entry name" value="DUF61"/>
    <property type="match status" value="1"/>
</dbReference>